<dbReference type="GeneID" id="66619636"/>
<dbReference type="RefSeq" id="WP_005710493.1">
    <property type="nucleotide sequence ID" value="NZ_CP009158.1"/>
</dbReference>
<dbReference type="Gene3D" id="3.40.50.150">
    <property type="entry name" value="Vaccinia Virus protein VP39"/>
    <property type="match status" value="1"/>
</dbReference>
<dbReference type="EMBL" id="CP041334">
    <property type="protein sequence ID" value="QKY72345.1"/>
    <property type="molecule type" value="Genomic_DNA"/>
</dbReference>
<dbReference type="InterPro" id="IPR018773">
    <property type="entry name" value="MeTrfase_reg_dom_prd"/>
</dbReference>
<dbReference type="GO" id="GO:0016301">
    <property type="term" value="F:kinase activity"/>
    <property type="evidence" value="ECO:0007669"/>
    <property type="project" value="UniProtKB-KW"/>
</dbReference>
<keyword evidence="1" id="KW-0418">Kinase</keyword>
<dbReference type="InterPro" id="IPR029063">
    <property type="entry name" value="SAM-dependent_MTases_sf"/>
</dbReference>
<dbReference type="KEGG" id="hpas:JL26_06650"/>
<evidence type="ECO:0000313" key="1">
    <source>
        <dbReference type="EMBL" id="QKY72345.1"/>
    </source>
</evidence>
<dbReference type="KEGG" id="hpak:JT17_04185"/>
<dbReference type="SUPFAM" id="SSF53335">
    <property type="entry name" value="S-adenosyl-L-methionine-dependent methyltransferases"/>
    <property type="match status" value="1"/>
</dbReference>
<dbReference type="Pfam" id="PF10119">
    <property type="entry name" value="MethyTransf_Reg"/>
    <property type="match status" value="1"/>
</dbReference>
<dbReference type="CDD" id="cd02440">
    <property type="entry name" value="AdoMet_MTases"/>
    <property type="match status" value="1"/>
</dbReference>
<protein>
    <submittedName>
        <fullName evidence="1">6-phosphofructokinase</fullName>
    </submittedName>
</protein>
<organism evidence="1 2">
    <name type="scientific">Glaesserella parasuis</name>
    <name type="common">Haemophilus parasuis</name>
    <dbReference type="NCBI Taxonomy" id="738"/>
    <lineage>
        <taxon>Bacteria</taxon>
        <taxon>Pseudomonadati</taxon>
        <taxon>Pseudomonadota</taxon>
        <taxon>Gammaproteobacteria</taxon>
        <taxon>Pasteurellales</taxon>
        <taxon>Pasteurellaceae</taxon>
        <taxon>Glaesserella</taxon>
    </lineage>
</organism>
<keyword evidence="1" id="KW-0808">Transferase</keyword>
<name>A0A6I4QRK8_GLAPU</name>
<gene>
    <name evidence="1" type="ORF">FLK62_03210</name>
</gene>
<dbReference type="OMA" id="PHYLAHE"/>
<evidence type="ECO:0000313" key="2">
    <source>
        <dbReference type="Proteomes" id="UP000509790"/>
    </source>
</evidence>
<reference evidence="1 2" key="1">
    <citation type="submission" date="2019-06" db="EMBL/GenBank/DDBJ databases">
        <title>Complete genome sequence of Haemophilus parasuis HPS412.</title>
        <authorList>
            <person name="Yang S."/>
            <person name="Huang C."/>
        </authorList>
    </citation>
    <scope>NUCLEOTIDE SEQUENCE [LARGE SCALE GENOMIC DNA]</scope>
    <source>
        <strain evidence="1 2">HPS412</strain>
    </source>
</reference>
<sequence length="510" mass="58444">MLTNWSEGYVNDINYTTGYYDGLNSHQLICPFLIANLQPPKVINACELGFGFGVSLNIHAVAGTVKWYGTDFNPSHAFFAQQLANQGNPDKVVIADQSFAEFCHRDDLPDFDFIALHGIWSWISPQNRETIVDFIQRKLKVGGVVYISYNTLPGWAGKSPIRYLLNQYYSKLSATLESKDQAIKSALEHTKNMLSVSNSLLSLSPYLLEQVEQIKEQNSNYVIHEFTNQNWYPMYFSEIESCLKQAKLSYACSVSYLDDFDEVLFDEEQQKLLSSIQDPSLFQTAKDFILNKQFRRDYWVKGKSQLTNQQGEKEWKKLNILLVSSTTKISTTIKNYRQTEFKEELLKPIIEKLSDYKIHSLESLCEALKGDMPPNALFRIIALLVARKEVVITQSAETIEAATNSCQKFNRAILDNPFAFNNVNYLASPVSGGGIYYSNIELLFLSAYVQKIPEKQWEKYVRTILTAHNQLLRKDDNILSSEEEILGEISRLKKEFLDDRFEITKSLKVV</sequence>
<accession>A0A6I4QRK8</accession>
<proteinExistence type="predicted"/>
<dbReference type="Proteomes" id="UP000509790">
    <property type="component" value="Chromosome"/>
</dbReference>
<dbReference type="AlphaFoldDB" id="A0A6I4QRK8"/>